<dbReference type="Proteomes" id="UP001144471">
    <property type="component" value="Unassembled WGS sequence"/>
</dbReference>
<dbReference type="EMBL" id="BSDY01000029">
    <property type="protein sequence ID" value="GLI57929.1"/>
    <property type="molecule type" value="Genomic_DNA"/>
</dbReference>
<dbReference type="RefSeq" id="WP_281837606.1">
    <property type="nucleotide sequence ID" value="NZ_BSDY01000029.1"/>
</dbReference>
<keyword evidence="3" id="KW-1185">Reference proteome</keyword>
<evidence type="ECO:0000259" key="1">
    <source>
        <dbReference type="PROSITE" id="PS50943"/>
    </source>
</evidence>
<comment type="caution">
    <text evidence="2">The sequence shown here is derived from an EMBL/GenBank/DDBJ whole genome shotgun (WGS) entry which is preliminary data.</text>
</comment>
<dbReference type="AlphaFoldDB" id="A0A9W6GPU8"/>
<dbReference type="SMART" id="SM00530">
    <property type="entry name" value="HTH_XRE"/>
    <property type="match status" value="1"/>
</dbReference>
<evidence type="ECO:0000313" key="3">
    <source>
        <dbReference type="Proteomes" id="UP001144471"/>
    </source>
</evidence>
<dbReference type="Pfam" id="PF01381">
    <property type="entry name" value="HTH_3"/>
    <property type="match status" value="1"/>
</dbReference>
<dbReference type="CDD" id="cd00093">
    <property type="entry name" value="HTH_XRE"/>
    <property type="match status" value="1"/>
</dbReference>
<dbReference type="InterPro" id="IPR010982">
    <property type="entry name" value="Lambda_DNA-bd_dom_sf"/>
</dbReference>
<dbReference type="InterPro" id="IPR001387">
    <property type="entry name" value="Cro/C1-type_HTH"/>
</dbReference>
<dbReference type="GO" id="GO:0003677">
    <property type="term" value="F:DNA binding"/>
    <property type="evidence" value="ECO:0007669"/>
    <property type="project" value="InterPro"/>
</dbReference>
<protein>
    <recommendedName>
        <fullName evidence="1">HTH cro/C1-type domain-containing protein</fullName>
    </recommendedName>
</protein>
<dbReference type="SUPFAM" id="SSF47413">
    <property type="entry name" value="lambda repressor-like DNA-binding domains"/>
    <property type="match status" value="1"/>
</dbReference>
<evidence type="ECO:0000313" key="2">
    <source>
        <dbReference type="EMBL" id="GLI57929.1"/>
    </source>
</evidence>
<feature type="domain" description="HTH cro/C1-type" evidence="1">
    <location>
        <begin position="18"/>
        <end position="71"/>
    </location>
</feature>
<dbReference type="Gene3D" id="1.10.260.40">
    <property type="entry name" value="lambda repressor-like DNA-binding domains"/>
    <property type="match status" value="1"/>
</dbReference>
<name>A0A9W6GPU8_9FUSO</name>
<sequence>MLRNIGEQDLNNLFRRLLRDYRQRSGYSQREVASLLGMGQASICNFENGKNGITLEVATKLLTLFEKRIFITDGSRSSRTIRPLIVFYNDIIRGKYRFEDFTEFRQWLFKEFVDELTTISIGTTKAFDIIEFYERDPNGEVLKVKEPALTEEGEDLVILSLAKSSKKIEKINS</sequence>
<gene>
    <name evidence="2" type="ORF">PM10SUCC1_34430</name>
</gene>
<organism evidence="2 3">
    <name type="scientific">Propionigenium maris DSM 9537</name>
    <dbReference type="NCBI Taxonomy" id="1123000"/>
    <lineage>
        <taxon>Bacteria</taxon>
        <taxon>Fusobacteriati</taxon>
        <taxon>Fusobacteriota</taxon>
        <taxon>Fusobacteriia</taxon>
        <taxon>Fusobacteriales</taxon>
        <taxon>Fusobacteriaceae</taxon>
        <taxon>Propionigenium</taxon>
    </lineage>
</organism>
<reference evidence="2" key="1">
    <citation type="submission" date="2022-12" db="EMBL/GenBank/DDBJ databases">
        <title>Reference genome sequencing for broad-spectrum identification of bacterial and archaeal isolates by mass spectrometry.</title>
        <authorList>
            <person name="Sekiguchi Y."/>
            <person name="Tourlousse D.M."/>
        </authorList>
    </citation>
    <scope>NUCLEOTIDE SEQUENCE</scope>
    <source>
        <strain evidence="2">10succ1</strain>
    </source>
</reference>
<accession>A0A9W6GPU8</accession>
<proteinExistence type="predicted"/>
<dbReference type="PROSITE" id="PS50943">
    <property type="entry name" value="HTH_CROC1"/>
    <property type="match status" value="1"/>
</dbReference>